<feature type="compositionally biased region" description="Polar residues" evidence="2">
    <location>
        <begin position="97"/>
        <end position="119"/>
    </location>
</feature>
<feature type="compositionally biased region" description="Acidic residues" evidence="2">
    <location>
        <begin position="18"/>
        <end position="42"/>
    </location>
</feature>
<feature type="compositionally biased region" description="Acidic residues" evidence="2">
    <location>
        <begin position="65"/>
        <end position="77"/>
    </location>
</feature>
<organism evidence="4 5">
    <name type="scientific">Tripterygium wilfordii</name>
    <name type="common">Thunder God vine</name>
    <dbReference type="NCBI Taxonomy" id="458696"/>
    <lineage>
        <taxon>Eukaryota</taxon>
        <taxon>Viridiplantae</taxon>
        <taxon>Streptophyta</taxon>
        <taxon>Embryophyta</taxon>
        <taxon>Tracheophyta</taxon>
        <taxon>Spermatophyta</taxon>
        <taxon>Magnoliopsida</taxon>
        <taxon>eudicotyledons</taxon>
        <taxon>Gunneridae</taxon>
        <taxon>Pentapetalae</taxon>
        <taxon>rosids</taxon>
        <taxon>fabids</taxon>
        <taxon>Celastrales</taxon>
        <taxon>Celastraceae</taxon>
        <taxon>Tripterygium</taxon>
    </lineage>
</organism>
<dbReference type="AlphaFoldDB" id="A0A7J7C386"/>
<dbReference type="Proteomes" id="UP000593562">
    <property type="component" value="Unassembled WGS sequence"/>
</dbReference>
<feature type="compositionally biased region" description="Polar residues" evidence="2">
    <location>
        <begin position="278"/>
        <end position="290"/>
    </location>
</feature>
<comment type="caution">
    <text evidence="4">The sequence shown here is derived from an EMBL/GenBank/DDBJ whole genome shotgun (WGS) entry which is preliminary data.</text>
</comment>
<dbReference type="PANTHER" id="PTHR31662:SF33">
    <property type="entry name" value="DNA-BINDING STOREKEEPER PROTEIN TRANSCRIPTIONAL REGULATOR-LIKE PROTEIN"/>
    <property type="match status" value="1"/>
</dbReference>
<dbReference type="PANTHER" id="PTHR31662">
    <property type="entry name" value="BNAANNG10740D PROTEIN-RELATED"/>
    <property type="match status" value="1"/>
</dbReference>
<keyword evidence="5" id="KW-1185">Reference proteome</keyword>
<evidence type="ECO:0000313" key="5">
    <source>
        <dbReference type="Proteomes" id="UP000593562"/>
    </source>
</evidence>
<dbReference type="GO" id="GO:0006355">
    <property type="term" value="P:regulation of DNA-templated transcription"/>
    <property type="evidence" value="ECO:0007669"/>
    <property type="project" value="InterPro"/>
</dbReference>
<dbReference type="EMBL" id="JAAARO010000021">
    <property type="protein sequence ID" value="KAF5728619.1"/>
    <property type="molecule type" value="Genomic_DNA"/>
</dbReference>
<dbReference type="InterPro" id="IPR007592">
    <property type="entry name" value="GEBP"/>
</dbReference>
<evidence type="ECO:0000313" key="4">
    <source>
        <dbReference type="EMBL" id="KAF5728619.1"/>
    </source>
</evidence>
<feature type="region of interest" description="Disordered" evidence="2">
    <location>
        <begin position="1"/>
        <end position="160"/>
    </location>
</feature>
<feature type="domain" description="Glabrous enhancer-binding protein-like DBD" evidence="3">
    <location>
        <begin position="159"/>
        <end position="254"/>
    </location>
</feature>
<proteinExistence type="inferred from homology"/>
<evidence type="ECO:0000256" key="2">
    <source>
        <dbReference type="SAM" id="MobiDB-lite"/>
    </source>
</evidence>
<comment type="similarity">
    <text evidence="1">Belongs to the GeBP family.</text>
</comment>
<gene>
    <name evidence="4" type="ORF">HS088_TW21G00767</name>
</gene>
<feature type="region of interest" description="Disordered" evidence="2">
    <location>
        <begin position="220"/>
        <end position="290"/>
    </location>
</feature>
<evidence type="ECO:0000256" key="1">
    <source>
        <dbReference type="ARBA" id="ARBA00010820"/>
    </source>
</evidence>
<dbReference type="InterPro" id="IPR053932">
    <property type="entry name" value="GeBP-like_DBD"/>
</dbReference>
<dbReference type="Pfam" id="PF04504">
    <property type="entry name" value="GeBP-like_DBD"/>
    <property type="match status" value="1"/>
</dbReference>
<name>A0A7J7C386_TRIWF</name>
<protein>
    <submittedName>
        <fullName evidence="4">Mediator-associated protein 1-like</fullName>
    </submittedName>
</protein>
<dbReference type="GO" id="GO:0005634">
    <property type="term" value="C:nucleus"/>
    <property type="evidence" value="ECO:0007669"/>
    <property type="project" value="TreeGrafter"/>
</dbReference>
<sequence length="391" mass="42850">MAKKRLTAMEEPPAASSSDEEVASSEEEAEEAESSSGEEEETEPKQPSPTPPQLKTTASTHTDASDSETESESDSGSDSEPIHSNVKPIASIHMEDNTTATKKPQSKPSVASKSATASKRINETDQEPKDSKRAKKKEKDVPNDASTEKSGDDTKKPLFQRLWSEDDEIVLLEGMIDFTEKNGKSPNADVDGFLEFIKKSLGFDATRSKLMEKMRRLKKKYENNAGKGKKKGEEMTFSKPHEQRAYELSKKIWGGEGTNGAGVESTVKPNGKAPKKGQTGSKSSAGVSSEFISTPRVKEEMKVVESAKERNGPLLLRGNESVKIDNSIGLAGMEGFLLNNGLGLVEESKRVEFEEKWKSIQLAEMELFVRRAEVIAEQAKLVLEAYKSAEN</sequence>
<dbReference type="FunCoup" id="A0A7J7C386">
    <property type="interactions" value="1446"/>
</dbReference>
<dbReference type="InParanoid" id="A0A7J7C386"/>
<feature type="compositionally biased region" description="Basic and acidic residues" evidence="2">
    <location>
        <begin position="231"/>
        <end position="250"/>
    </location>
</feature>
<evidence type="ECO:0000259" key="3">
    <source>
        <dbReference type="Pfam" id="PF04504"/>
    </source>
</evidence>
<accession>A0A7J7C386</accession>
<dbReference type="OrthoDB" id="914121at2759"/>
<feature type="compositionally biased region" description="Basic and acidic residues" evidence="2">
    <location>
        <begin position="120"/>
        <end position="156"/>
    </location>
</feature>
<reference evidence="4 5" key="1">
    <citation type="journal article" date="2020" name="Nat. Commun.">
        <title>Genome of Tripterygium wilfordii and identification of cytochrome P450 involved in triptolide biosynthesis.</title>
        <authorList>
            <person name="Tu L."/>
            <person name="Su P."/>
            <person name="Zhang Z."/>
            <person name="Gao L."/>
            <person name="Wang J."/>
            <person name="Hu T."/>
            <person name="Zhou J."/>
            <person name="Zhang Y."/>
            <person name="Zhao Y."/>
            <person name="Liu Y."/>
            <person name="Song Y."/>
            <person name="Tong Y."/>
            <person name="Lu Y."/>
            <person name="Yang J."/>
            <person name="Xu C."/>
            <person name="Jia M."/>
            <person name="Peters R.J."/>
            <person name="Huang L."/>
            <person name="Gao W."/>
        </authorList>
    </citation>
    <scope>NUCLEOTIDE SEQUENCE [LARGE SCALE GENOMIC DNA]</scope>
    <source>
        <strain evidence="5">cv. XIE 37</strain>
        <tissue evidence="4">Leaf</tissue>
    </source>
</reference>